<keyword evidence="1" id="KW-0175">Coiled coil</keyword>
<comment type="caution">
    <text evidence="2">The sequence shown here is derived from an EMBL/GenBank/DDBJ whole genome shotgun (WGS) entry which is preliminary data.</text>
</comment>
<dbReference type="InterPro" id="IPR024042">
    <property type="entry name" value="TM1646-like_dom_sf"/>
</dbReference>
<dbReference type="Proteomes" id="UP000253034">
    <property type="component" value="Unassembled WGS sequence"/>
</dbReference>
<accession>A0A369B9T1</accession>
<keyword evidence="3" id="KW-1185">Reference proteome</keyword>
<gene>
    <name evidence="2" type="ORF">DFR58_10539</name>
</gene>
<dbReference type="OrthoDB" id="1680946at2"/>
<organism evidence="2 3">
    <name type="scientific">Anaerobacterium chartisolvens</name>
    <dbReference type="NCBI Taxonomy" id="1297424"/>
    <lineage>
        <taxon>Bacteria</taxon>
        <taxon>Bacillati</taxon>
        <taxon>Bacillota</taxon>
        <taxon>Clostridia</taxon>
        <taxon>Eubacteriales</taxon>
        <taxon>Oscillospiraceae</taxon>
        <taxon>Anaerobacterium</taxon>
    </lineage>
</organism>
<evidence type="ECO:0000256" key="1">
    <source>
        <dbReference type="SAM" id="Coils"/>
    </source>
</evidence>
<dbReference type="Pfam" id="PF03885">
    <property type="entry name" value="DUF327"/>
    <property type="match status" value="1"/>
</dbReference>
<sequence length="150" mass="17322">MKVGENLGKSSGIAGTVAKEEKKVLNSRESAFQSQIRRIEGQDHEQRIRELALKISEQGEKLGKKVDIRELKVYKKLISEFLDEAVNSSRKFSKESFLDRRGRFKVYATVKKINSELEELTEQVLKEEKDNIKILKRIDDIRGLIMDLTI</sequence>
<reference evidence="2 3" key="1">
    <citation type="submission" date="2018-07" db="EMBL/GenBank/DDBJ databases">
        <title>Genomic Encyclopedia of Type Strains, Phase IV (KMG-IV): sequencing the most valuable type-strain genomes for metagenomic binning, comparative biology and taxonomic classification.</title>
        <authorList>
            <person name="Goeker M."/>
        </authorList>
    </citation>
    <scope>NUCLEOTIDE SEQUENCE [LARGE SCALE GENOMIC DNA]</scope>
    <source>
        <strain evidence="2 3">DSM 27016</strain>
    </source>
</reference>
<dbReference type="RefSeq" id="WP_114296833.1">
    <property type="nucleotide sequence ID" value="NZ_QPJT01000005.1"/>
</dbReference>
<evidence type="ECO:0000313" key="3">
    <source>
        <dbReference type="Proteomes" id="UP000253034"/>
    </source>
</evidence>
<feature type="coiled-coil region" evidence="1">
    <location>
        <begin position="110"/>
        <end position="137"/>
    </location>
</feature>
<proteinExistence type="predicted"/>
<evidence type="ECO:0008006" key="4">
    <source>
        <dbReference type="Google" id="ProtNLM"/>
    </source>
</evidence>
<dbReference type="EMBL" id="QPJT01000005">
    <property type="protein sequence ID" value="RCX18280.1"/>
    <property type="molecule type" value="Genomic_DNA"/>
</dbReference>
<dbReference type="InterPro" id="IPR005585">
    <property type="entry name" value="DUF327"/>
</dbReference>
<protein>
    <recommendedName>
        <fullName evidence="4">DUF327 family protein</fullName>
    </recommendedName>
</protein>
<evidence type="ECO:0000313" key="2">
    <source>
        <dbReference type="EMBL" id="RCX18280.1"/>
    </source>
</evidence>
<dbReference type="AlphaFoldDB" id="A0A369B9T1"/>
<dbReference type="SUPFAM" id="SSF158397">
    <property type="entry name" value="TM1646-like"/>
    <property type="match status" value="1"/>
</dbReference>
<name>A0A369B9T1_9FIRM</name>
<dbReference type="Gene3D" id="1.20.120.490">
    <property type="entry name" value="Hypothetical protein TM1646-like domain"/>
    <property type="match status" value="1"/>
</dbReference>